<accession>A0A242JXF3</accession>
<evidence type="ECO:0000313" key="2">
    <source>
        <dbReference type="EMBL" id="WYJ91798.1"/>
    </source>
</evidence>
<dbReference type="RefSeq" id="WP_086350970.1">
    <property type="nucleotide sequence ID" value="NZ_CP147247.1"/>
</dbReference>
<sequence length="151" mass="17806">MITPAYPNQRKHEGLMSELKQELVSRPHYIYLDEGEVFSNIQPRVIHTDKYYDAFEQSKNTVLFWSSKTRLHSTKAIYAVKDRTITFDKVIDTNQGEFEWVGRNFCLAAFGAQFVLKEEVDWLKIPSKFMEINHSKGRIEDDFVRIKIKDL</sequence>
<evidence type="ECO:0000313" key="1">
    <source>
        <dbReference type="EMBL" id="OTP09799.1"/>
    </source>
</evidence>
<dbReference type="EMBL" id="NGMM01000009">
    <property type="protein sequence ID" value="OTP09799.1"/>
    <property type="molecule type" value="Genomic_DNA"/>
</dbReference>
<evidence type="ECO:0000313" key="3">
    <source>
        <dbReference type="Proteomes" id="UP000195141"/>
    </source>
</evidence>
<dbReference type="Proteomes" id="UP000195141">
    <property type="component" value="Chromosome"/>
</dbReference>
<organism evidence="1">
    <name type="scientific">Candidatus Enterococcus clewellii</name>
    <dbReference type="NCBI Taxonomy" id="1834193"/>
    <lineage>
        <taxon>Bacteria</taxon>
        <taxon>Bacillati</taxon>
        <taxon>Bacillota</taxon>
        <taxon>Bacilli</taxon>
        <taxon>Lactobacillales</taxon>
        <taxon>Enterococcaceae</taxon>
        <taxon>Enterococcus</taxon>
    </lineage>
</organism>
<keyword evidence="3" id="KW-1185">Reference proteome</keyword>
<reference evidence="1" key="1">
    <citation type="submission" date="2017-05" db="EMBL/GenBank/DDBJ databases">
        <title>The Genome Sequence of Enterococcus sp. 9E7_DIV0242.</title>
        <authorList>
            <consortium name="The Broad Institute Genomics Platform"/>
            <consortium name="The Broad Institute Genomic Center for Infectious Diseases"/>
            <person name="Earl A."/>
            <person name="Manson A."/>
            <person name="Schwartman J."/>
            <person name="Gilmore M."/>
            <person name="Abouelleil A."/>
            <person name="Cao P."/>
            <person name="Chapman S."/>
            <person name="Cusick C."/>
            <person name="Shea T."/>
            <person name="Young S."/>
            <person name="Neafsey D."/>
            <person name="Nusbaum C."/>
            <person name="Birren B."/>
        </authorList>
    </citation>
    <scope>NUCLEOTIDE SEQUENCE [LARGE SCALE GENOMIC DNA]</scope>
    <source>
        <strain evidence="1">9E7_DIV0242</strain>
    </source>
</reference>
<name>A0A242JXF3_9ENTE</name>
<reference evidence="2" key="3">
    <citation type="submission" date="2024-03" db="EMBL/GenBank/DDBJ databases">
        <title>The Genome Sequence of Enterococcus sp. DIV0242b.</title>
        <authorList>
            <consortium name="The Broad Institute Genomics Platform"/>
            <consortium name="The Broad Institute Microbial Omics Core"/>
            <consortium name="The Broad Institute Genomic Center for Infectious Diseases"/>
            <person name="Earl A."/>
            <person name="Manson A."/>
            <person name="Gilmore M."/>
            <person name="Schwartman J."/>
            <person name="Shea T."/>
            <person name="Abouelleil A."/>
            <person name="Cao P."/>
            <person name="Chapman S."/>
            <person name="Cusick C."/>
            <person name="Young S."/>
            <person name="Neafsey D."/>
            <person name="Nusbaum C."/>
            <person name="Birren B."/>
        </authorList>
    </citation>
    <scope>NUCLEOTIDE SEQUENCE</scope>
    <source>
        <strain evidence="2">9E7_DIV0242</strain>
    </source>
</reference>
<gene>
    <name evidence="2" type="ORF">A5888_003566</name>
    <name evidence="1" type="ORF">A5888_003995</name>
</gene>
<protein>
    <submittedName>
        <fullName evidence="1">Uncharacterized protein</fullName>
    </submittedName>
</protein>
<reference evidence="2" key="2">
    <citation type="submission" date="2017-05" db="EMBL/GenBank/DDBJ databases">
        <authorList>
            <consortium name="The Broad Institute Genomics Platform"/>
            <consortium name="The Broad Institute Genomic Center for Infectious Diseases"/>
            <person name="Earl A."/>
            <person name="Manson A."/>
            <person name="Schwartman J."/>
            <person name="Gilmore M."/>
            <person name="Abouelleil A."/>
            <person name="Cao P."/>
            <person name="Chapman S."/>
            <person name="Cusick C."/>
            <person name="Shea T."/>
            <person name="Young S."/>
            <person name="Neafsey D."/>
            <person name="Nusbaum C."/>
            <person name="Birren B."/>
        </authorList>
    </citation>
    <scope>NUCLEOTIDE SEQUENCE</scope>
    <source>
        <strain evidence="2">9E7_DIV0242</strain>
    </source>
</reference>
<dbReference type="EMBL" id="CP147247">
    <property type="protein sequence ID" value="WYJ91798.1"/>
    <property type="molecule type" value="Genomic_DNA"/>
</dbReference>
<proteinExistence type="predicted"/>
<dbReference type="AlphaFoldDB" id="A0A242JXF3"/>